<evidence type="ECO:0008006" key="3">
    <source>
        <dbReference type="Google" id="ProtNLM"/>
    </source>
</evidence>
<keyword evidence="1" id="KW-0472">Membrane</keyword>
<feature type="transmembrane region" description="Helical" evidence="1">
    <location>
        <begin position="25"/>
        <end position="45"/>
    </location>
</feature>
<sequence length="138" mass="16675">MNFIIKNSLVYISKSSVIFIIFEHLQIQIFLCVCAFNFFSVVIFYHELLFQRFNCTLCVNYIQRVNVLFISFWRFFYLTIQDSIVGINFSFYIHFFTIKIFNVKFSEFRSRSDCLTSIVKMSFKPQMNFVTWTCLNEM</sequence>
<organism evidence="2">
    <name type="scientific">Cacopsylla melanoneura</name>
    <dbReference type="NCBI Taxonomy" id="428564"/>
    <lineage>
        <taxon>Eukaryota</taxon>
        <taxon>Metazoa</taxon>
        <taxon>Ecdysozoa</taxon>
        <taxon>Arthropoda</taxon>
        <taxon>Hexapoda</taxon>
        <taxon>Insecta</taxon>
        <taxon>Pterygota</taxon>
        <taxon>Neoptera</taxon>
        <taxon>Paraneoptera</taxon>
        <taxon>Hemiptera</taxon>
        <taxon>Sternorrhyncha</taxon>
        <taxon>Psylloidea</taxon>
        <taxon>Psyllidae</taxon>
        <taxon>Psyllinae</taxon>
        <taxon>Cacopsylla</taxon>
    </lineage>
</organism>
<evidence type="ECO:0000256" key="1">
    <source>
        <dbReference type="SAM" id="Phobius"/>
    </source>
</evidence>
<protein>
    <recommendedName>
        <fullName evidence="3">Transmembrane protein</fullName>
    </recommendedName>
</protein>
<reference evidence="2" key="1">
    <citation type="submission" date="2021-05" db="EMBL/GenBank/DDBJ databases">
        <authorList>
            <person name="Alioto T."/>
            <person name="Alioto T."/>
            <person name="Gomez Garrido J."/>
        </authorList>
    </citation>
    <scope>NUCLEOTIDE SEQUENCE</scope>
</reference>
<accession>A0A8D8VB13</accession>
<dbReference type="AlphaFoldDB" id="A0A8D8VB13"/>
<dbReference type="EMBL" id="HBUF01360067">
    <property type="protein sequence ID" value="CAG6720208.1"/>
    <property type="molecule type" value="Transcribed_RNA"/>
</dbReference>
<dbReference type="EMBL" id="HBUF01360068">
    <property type="protein sequence ID" value="CAG6720210.1"/>
    <property type="molecule type" value="Transcribed_RNA"/>
</dbReference>
<evidence type="ECO:0000313" key="2">
    <source>
        <dbReference type="EMBL" id="CAG6720210.1"/>
    </source>
</evidence>
<keyword evidence="1" id="KW-1133">Transmembrane helix</keyword>
<keyword evidence="1" id="KW-0812">Transmembrane</keyword>
<name>A0A8D8VB13_9HEMI</name>
<proteinExistence type="predicted"/>